<evidence type="ECO:0000256" key="3">
    <source>
        <dbReference type="ARBA" id="ARBA00023163"/>
    </source>
</evidence>
<gene>
    <name evidence="5" type="ORF">IFM53868_01405</name>
</gene>
<evidence type="ECO:0000313" key="5">
    <source>
        <dbReference type="EMBL" id="GFF74754.1"/>
    </source>
</evidence>
<dbReference type="CDD" id="cd12148">
    <property type="entry name" value="fungal_TF_MHR"/>
    <property type="match status" value="1"/>
</dbReference>
<dbReference type="InterPro" id="IPR050613">
    <property type="entry name" value="Sec_Metabolite_Reg"/>
</dbReference>
<keyword evidence="4" id="KW-0539">Nucleus</keyword>
<reference evidence="5 6" key="1">
    <citation type="submission" date="2020-01" db="EMBL/GenBank/DDBJ databases">
        <title>Draft genome sequence of Aspergillus udagawae IFM 53868.</title>
        <authorList>
            <person name="Takahashi H."/>
            <person name="Yaguchi T."/>
        </authorList>
    </citation>
    <scope>NUCLEOTIDE SEQUENCE [LARGE SCALE GENOMIC DNA]</scope>
    <source>
        <strain evidence="5 6">IFM 53868</strain>
    </source>
</reference>
<proteinExistence type="predicted"/>
<protein>
    <recommendedName>
        <fullName evidence="7">Transcription factor domain-containing protein</fullName>
    </recommendedName>
</protein>
<keyword evidence="3" id="KW-0804">Transcription</keyword>
<evidence type="ECO:0000313" key="6">
    <source>
        <dbReference type="Proteomes" id="UP000465266"/>
    </source>
</evidence>
<keyword evidence="2" id="KW-0805">Transcription regulation</keyword>
<evidence type="ECO:0008006" key="7">
    <source>
        <dbReference type="Google" id="ProtNLM"/>
    </source>
</evidence>
<comment type="caution">
    <text evidence="5">The sequence shown here is derived from an EMBL/GenBank/DDBJ whole genome shotgun (WGS) entry which is preliminary data.</text>
</comment>
<accession>A0ABQ1A6Q7</accession>
<organism evidence="5 6">
    <name type="scientific">Aspergillus udagawae</name>
    <dbReference type="NCBI Taxonomy" id="91492"/>
    <lineage>
        <taxon>Eukaryota</taxon>
        <taxon>Fungi</taxon>
        <taxon>Dikarya</taxon>
        <taxon>Ascomycota</taxon>
        <taxon>Pezizomycotina</taxon>
        <taxon>Eurotiomycetes</taxon>
        <taxon>Eurotiomycetidae</taxon>
        <taxon>Eurotiales</taxon>
        <taxon>Aspergillaceae</taxon>
        <taxon>Aspergillus</taxon>
        <taxon>Aspergillus subgen. Fumigati</taxon>
    </lineage>
</organism>
<dbReference type="EMBL" id="BLKG01000009">
    <property type="protein sequence ID" value="GFF74754.1"/>
    <property type="molecule type" value="Genomic_DNA"/>
</dbReference>
<dbReference type="PANTHER" id="PTHR31001:SF49">
    <property type="entry name" value="ZN(II)2CYS6 TRANSCRIPTION FACTOR (EUROFUNG)"/>
    <property type="match status" value="1"/>
</dbReference>
<sequence length="261" mass="29597">MHDRVVQIEKLVLSLRNCEGNNRTQHPFPVAQANHPADGSHLPTSFRRISLENEETVYVEGSHWTAILDGIAELKDFFDDADVPQTTESSTSHLGADWNFQSRRPALIFGKSQHLDRDEILASLPPRQEVDRLLASYFNSRNINTLTIHGPTFVEEYEEFWEYPAKPSTMWIGLLFSIKCLAAIHQQLQRPGSNQPASLAQELQELHGMQVYRDGVAQCLALADYTKCVPHTETLLHYLAIEYLNVTDSPTSVWILASLCR</sequence>
<evidence type="ECO:0000256" key="1">
    <source>
        <dbReference type="ARBA" id="ARBA00004123"/>
    </source>
</evidence>
<comment type="subcellular location">
    <subcellularLocation>
        <location evidence="1">Nucleus</location>
    </subcellularLocation>
</comment>
<keyword evidence="6" id="KW-1185">Reference proteome</keyword>
<evidence type="ECO:0000256" key="4">
    <source>
        <dbReference type="ARBA" id="ARBA00023242"/>
    </source>
</evidence>
<name>A0ABQ1A6Q7_9EURO</name>
<dbReference type="PANTHER" id="PTHR31001">
    <property type="entry name" value="UNCHARACTERIZED TRANSCRIPTIONAL REGULATORY PROTEIN"/>
    <property type="match status" value="1"/>
</dbReference>
<evidence type="ECO:0000256" key="2">
    <source>
        <dbReference type="ARBA" id="ARBA00023015"/>
    </source>
</evidence>
<dbReference type="Proteomes" id="UP000465266">
    <property type="component" value="Unassembled WGS sequence"/>
</dbReference>